<organism evidence="1 2">
    <name type="scientific">Metamycoplasma cloacale</name>
    <dbReference type="NCBI Taxonomy" id="92401"/>
    <lineage>
        <taxon>Bacteria</taxon>
        <taxon>Bacillati</taxon>
        <taxon>Mycoplasmatota</taxon>
        <taxon>Mycoplasmoidales</taxon>
        <taxon>Metamycoplasmataceae</taxon>
        <taxon>Metamycoplasma</taxon>
    </lineage>
</organism>
<dbReference type="AlphaFoldDB" id="A0A2Z4LLN9"/>
<keyword evidence="2" id="KW-1185">Reference proteome</keyword>
<dbReference type="NCBIfam" id="NF045830">
    <property type="entry name" value="MYPU_1760_HExxH"/>
    <property type="match status" value="1"/>
</dbReference>
<evidence type="ECO:0000313" key="2">
    <source>
        <dbReference type="Proteomes" id="UP000249865"/>
    </source>
</evidence>
<dbReference type="RefSeq" id="WP_029330002.1">
    <property type="nucleotide sequence ID" value="NZ_CP030103.1"/>
</dbReference>
<gene>
    <name evidence="1" type="ORF">DK849_00675</name>
</gene>
<dbReference type="InterPro" id="IPR054786">
    <property type="entry name" value="MYPU_1760-like"/>
</dbReference>
<accession>A0A2Z4LLN9</accession>
<sequence length="626" mass="73529">MNAKENKPKSKRKLGGLTIFFLLFGLFIGTGIIGSVCYIIYRVINPQIQPIIDDINKITKNDENQKIVFNPKYSSDSNDKFNDTFKYGNLSITEYPYAKDNEGNLVYFLGPDGIKMLNEEFKKRAMFGPEINLLRNVYINKDENIDGTDRANGFYLPSTDNIWISLNAFVNAEGINHSWQNESLENRVEMILSVLVHEYMHYVSNSYNTSHRTTDINADTSLLYKKDESSIIARNYANNKKFINSFRHFLGYNETNYDAIPYHPGIEPPDGEFPIFYKWTAYDLFELANLPHNNAKDWNSITLENYYFNNSYYNPTRFSKNVNLGDLKYSFSFEELIPREFLKFAFAGKESNAQLRDKWLNYLYFVNGHYLHLTAIGDDLLKTLGRDRWKRDLLFSTNWVFDEQLKNLKNINGEYLYKYRTIPNYRLNGLFNTYLDLFGYGLPISYVVNNSIDKTANNSIHIGGYIPSNINLAKFEASDKKLLFIKDNNEYVDFNIHTHKNNFIAKTSYLQTYDETKMLKPIVQYNYSYITDEIPYRFFNEFTSSDGRLNVQLWIDANDNKQVESDELIVLANKANTQRFDRVARTITNYRSSMSWDSKTYTTYSLKYNREVIDATENYYFTWKKY</sequence>
<protein>
    <submittedName>
        <fullName evidence="1">Uncharacterized protein</fullName>
    </submittedName>
</protein>
<reference evidence="2" key="1">
    <citation type="submission" date="2018-06" db="EMBL/GenBank/DDBJ databases">
        <title>Complete genome sequences of Mycoplasma anatis, M. anseris and M. cloacale type strains.</title>
        <authorList>
            <person name="Grozner D."/>
            <person name="Forro B."/>
            <person name="Sulyok K.M."/>
            <person name="Marton S."/>
            <person name="Kreizinger Z."/>
            <person name="Banyai K."/>
            <person name="Gyuranecz M."/>
        </authorList>
    </citation>
    <scope>NUCLEOTIDE SEQUENCE [LARGE SCALE GENOMIC DNA]</scope>
    <source>
        <strain evidence="2">NCTC 10199</strain>
    </source>
</reference>
<evidence type="ECO:0000313" key="1">
    <source>
        <dbReference type="EMBL" id="AWX42600.1"/>
    </source>
</evidence>
<dbReference type="Proteomes" id="UP000249865">
    <property type="component" value="Chromosome"/>
</dbReference>
<dbReference type="OrthoDB" id="393673at2"/>
<proteinExistence type="predicted"/>
<name>A0A2Z4LLN9_9BACT</name>
<dbReference type="KEGG" id="mclo:DK849_00675"/>
<dbReference type="EMBL" id="CP030103">
    <property type="protein sequence ID" value="AWX42600.1"/>
    <property type="molecule type" value="Genomic_DNA"/>
</dbReference>